<keyword evidence="2" id="KW-1185">Reference proteome</keyword>
<evidence type="ECO:0000313" key="1">
    <source>
        <dbReference type="EMBL" id="QZE15790.1"/>
    </source>
</evidence>
<reference evidence="1" key="1">
    <citation type="submission" date="2021-08" db="EMBL/GenBank/DDBJ databases">
        <title>Novel anaerobic bacterium isolated from sea squirt in East Sea, Republic of Korea.</title>
        <authorList>
            <person name="Nguyen T.H."/>
            <person name="Li Z."/>
            <person name="Lee Y.-J."/>
            <person name="Ko J."/>
            <person name="Kim S.-G."/>
        </authorList>
    </citation>
    <scope>NUCLEOTIDE SEQUENCE</scope>
    <source>
        <strain evidence="1">KCTC 25031</strain>
    </source>
</reference>
<accession>A0AC61NJ66</accession>
<proteinExistence type="predicted"/>
<dbReference type="Proteomes" id="UP000826212">
    <property type="component" value="Chromosome"/>
</dbReference>
<evidence type="ECO:0000313" key="2">
    <source>
        <dbReference type="Proteomes" id="UP000826212"/>
    </source>
</evidence>
<protein>
    <submittedName>
        <fullName evidence="1">4Fe-4S binding protein</fullName>
    </submittedName>
</protein>
<dbReference type="EMBL" id="CP081303">
    <property type="protein sequence ID" value="QZE15790.1"/>
    <property type="molecule type" value="Genomic_DNA"/>
</dbReference>
<organism evidence="1 2">
    <name type="scientific">Halosquirtibacter laminarini</name>
    <dbReference type="NCBI Taxonomy" id="3374600"/>
    <lineage>
        <taxon>Bacteria</taxon>
        <taxon>Pseudomonadati</taxon>
        <taxon>Bacteroidota</taxon>
        <taxon>Bacteroidia</taxon>
        <taxon>Marinilabiliales</taxon>
        <taxon>Prolixibacteraceae</taxon>
        <taxon>Halosquirtibacter</taxon>
    </lineage>
</organism>
<name>A0AC61NJ66_9BACT</name>
<sequence>MNRRNNDKKRDSFLWIALCLILLVLYFWGAEKQEKKMQTMVIENFPSLSEQQPINKLPLIYKIDADDKFPEHYCMFSEGIGWGGPFVLMERISNDQKILSLELLLDNETPSYMLRLKKNHFFDQFKSKPLASPFVAGSDVQAISGATVSSVSLTKVVEESSHDASLSIFDVECNTLYAPIRIGVKEIIIGIIFILALLFSFFGWTRLRYVTMFAGLIFIGFVYNFPFSISHFASIFLGYIPDFRVNFTWWFVVGGVWLLILITGKNLYCTWICPFGAIQEIISKISGFGLPVHPLMKRYGSKILDITVLSVLGVMFYTHSVSKGSYEPFSALFKLHGSGLIWLVLPLMLFGSFFFKRFYCRFFCPAGTVLTWIMKLRNKVFKKSHVHLTKDMKCKTKTCGKCKNIS</sequence>
<gene>
    <name evidence="1" type="ORF">K4L44_08150</name>
</gene>